<accession>A0A402AF53</accession>
<feature type="signal peptide" evidence="1">
    <location>
        <begin position="1"/>
        <end position="19"/>
    </location>
</feature>
<keyword evidence="3" id="KW-1185">Reference proteome</keyword>
<name>A0A402AF53_9CHLR</name>
<evidence type="ECO:0000256" key="1">
    <source>
        <dbReference type="SAM" id="SignalP"/>
    </source>
</evidence>
<evidence type="ECO:0000313" key="3">
    <source>
        <dbReference type="Proteomes" id="UP000287188"/>
    </source>
</evidence>
<sequence length="183" mass="19456">MAGALIMVFVFIMAQSLQLDPMAPNKVQLPAIQPANTPIATQQPTRSHPTITPTALPATATAPVSASQYVDNTNLTSGINTVTGQPLQSTQKFRLGQPVYVTMTIHQVAYNGAICLNWSVNNHTYPYASSASPGAATYVAQTSAYFYYKPGAIGPGFVDIYWASSTACADEVLVTHLPFTVTA</sequence>
<evidence type="ECO:0008006" key="4">
    <source>
        <dbReference type="Google" id="ProtNLM"/>
    </source>
</evidence>
<gene>
    <name evidence="2" type="ORF">KDK_15570</name>
</gene>
<comment type="caution">
    <text evidence="2">The sequence shown here is derived from an EMBL/GenBank/DDBJ whole genome shotgun (WGS) entry which is preliminary data.</text>
</comment>
<organism evidence="2 3">
    <name type="scientific">Dictyobacter kobayashii</name>
    <dbReference type="NCBI Taxonomy" id="2014872"/>
    <lineage>
        <taxon>Bacteria</taxon>
        <taxon>Bacillati</taxon>
        <taxon>Chloroflexota</taxon>
        <taxon>Ktedonobacteria</taxon>
        <taxon>Ktedonobacterales</taxon>
        <taxon>Dictyobacteraceae</taxon>
        <taxon>Dictyobacter</taxon>
    </lineage>
</organism>
<keyword evidence="1" id="KW-0732">Signal</keyword>
<feature type="chain" id="PRO_5019364847" description="Chitin-binding type-4 domain-containing protein" evidence="1">
    <location>
        <begin position="20"/>
        <end position="183"/>
    </location>
</feature>
<evidence type="ECO:0000313" key="2">
    <source>
        <dbReference type="EMBL" id="GCE17757.1"/>
    </source>
</evidence>
<protein>
    <recommendedName>
        <fullName evidence="4">Chitin-binding type-4 domain-containing protein</fullName>
    </recommendedName>
</protein>
<reference evidence="3" key="1">
    <citation type="submission" date="2018-12" db="EMBL/GenBank/DDBJ databases">
        <title>Tengunoibacter tsumagoiensis gen. nov., sp. nov., Dictyobacter kobayashii sp. nov., D. alpinus sp. nov., and D. joshuensis sp. nov. and description of Dictyobacteraceae fam. nov. within the order Ktedonobacterales isolated from Tengu-no-mugimeshi.</title>
        <authorList>
            <person name="Wang C.M."/>
            <person name="Zheng Y."/>
            <person name="Sakai Y."/>
            <person name="Toyoda A."/>
            <person name="Minakuchi Y."/>
            <person name="Abe K."/>
            <person name="Yokota A."/>
            <person name="Yabe S."/>
        </authorList>
    </citation>
    <scope>NUCLEOTIDE SEQUENCE [LARGE SCALE GENOMIC DNA]</scope>
    <source>
        <strain evidence="3">Uno11</strain>
    </source>
</reference>
<dbReference type="Proteomes" id="UP000287188">
    <property type="component" value="Unassembled WGS sequence"/>
</dbReference>
<proteinExistence type="predicted"/>
<dbReference type="EMBL" id="BIFS01000001">
    <property type="protein sequence ID" value="GCE17757.1"/>
    <property type="molecule type" value="Genomic_DNA"/>
</dbReference>
<dbReference type="AlphaFoldDB" id="A0A402AF53"/>